<dbReference type="EMBL" id="JZKH01000078">
    <property type="protein sequence ID" value="KJS59137.1"/>
    <property type="molecule type" value="Genomic_DNA"/>
</dbReference>
<organism evidence="4 5">
    <name type="scientific">Streptomyces rubellomurinus (strain ATCC 31215)</name>
    <dbReference type="NCBI Taxonomy" id="359131"/>
    <lineage>
        <taxon>Bacteria</taxon>
        <taxon>Bacillati</taxon>
        <taxon>Actinomycetota</taxon>
        <taxon>Actinomycetes</taxon>
        <taxon>Kitasatosporales</taxon>
        <taxon>Streptomycetaceae</taxon>
        <taxon>Streptomyces</taxon>
    </lineage>
</organism>
<keyword evidence="5" id="KW-1185">Reference proteome</keyword>
<evidence type="ECO:0000313" key="5">
    <source>
        <dbReference type="Proteomes" id="UP000033699"/>
    </source>
</evidence>
<comment type="similarity">
    <text evidence="1">Belongs to the thioesterase family.</text>
</comment>
<dbReference type="OrthoDB" id="8480037at2"/>
<dbReference type="Pfam" id="PF00975">
    <property type="entry name" value="Thioesterase"/>
    <property type="match status" value="1"/>
</dbReference>
<dbReference type="Proteomes" id="UP000033699">
    <property type="component" value="Unassembled WGS sequence"/>
</dbReference>
<evidence type="ECO:0000256" key="2">
    <source>
        <dbReference type="ARBA" id="ARBA00022801"/>
    </source>
</evidence>
<dbReference type="InterPro" id="IPR001031">
    <property type="entry name" value="Thioesterase"/>
</dbReference>
<evidence type="ECO:0000256" key="1">
    <source>
        <dbReference type="ARBA" id="ARBA00007169"/>
    </source>
</evidence>
<evidence type="ECO:0000313" key="4">
    <source>
        <dbReference type="EMBL" id="KJS59137.1"/>
    </source>
</evidence>
<accession>A0A0F2TBM8</accession>
<dbReference type="AlphaFoldDB" id="A0A0F2TBM8"/>
<dbReference type="PATRIC" id="fig|359131.3.peg.7175"/>
<dbReference type="Gene3D" id="3.40.50.1820">
    <property type="entry name" value="alpha/beta hydrolase"/>
    <property type="match status" value="1"/>
</dbReference>
<dbReference type="GO" id="GO:0016787">
    <property type="term" value="F:hydrolase activity"/>
    <property type="evidence" value="ECO:0007669"/>
    <property type="project" value="UniProtKB-KW"/>
</dbReference>
<protein>
    <submittedName>
        <fullName evidence="4">Thioesterase</fullName>
    </submittedName>
</protein>
<name>A0A0F2TBM8_STRR3</name>
<dbReference type="PANTHER" id="PTHR11487:SF0">
    <property type="entry name" value="S-ACYL FATTY ACID SYNTHASE THIOESTERASE, MEDIUM CHAIN"/>
    <property type="match status" value="1"/>
</dbReference>
<dbReference type="InterPro" id="IPR012223">
    <property type="entry name" value="TEII"/>
</dbReference>
<feature type="domain" description="Thioesterase TesA-like" evidence="3">
    <location>
        <begin position="26"/>
        <end position="248"/>
    </location>
</feature>
<dbReference type="GO" id="GO:0008610">
    <property type="term" value="P:lipid biosynthetic process"/>
    <property type="evidence" value="ECO:0007669"/>
    <property type="project" value="TreeGrafter"/>
</dbReference>
<dbReference type="PANTHER" id="PTHR11487">
    <property type="entry name" value="THIOESTERASE"/>
    <property type="match status" value="1"/>
</dbReference>
<dbReference type="InterPro" id="IPR020802">
    <property type="entry name" value="TesA-like"/>
</dbReference>
<keyword evidence="2" id="KW-0378">Hydrolase</keyword>
<sequence>MTVTTVDSAWFRRYPAPAGRPTGRLVCLPHAGGTASVFHPWAQQLGPGVELLAARYPGRQERIAEPCIESMPALADAVTAALLPLVDVPVALFGHSMGASLAYEVALRLENLHGVRLSGLYVSSRMAPHRVQPKEAYLGGDPAIVEEVRRLGGTDADLLADPDLYDLVMPAIRADFRIVGTYQPRPAHPVHCPVAAYTGDRDPGIRPEDMRAWADVTTEGFELSVLPGDHFYLNGQRDALVRDLAARLA</sequence>
<gene>
    <name evidence="4" type="ORF">VM95_29035</name>
</gene>
<dbReference type="SUPFAM" id="SSF53474">
    <property type="entry name" value="alpha/beta-Hydrolases"/>
    <property type="match status" value="1"/>
</dbReference>
<reference evidence="4 5" key="1">
    <citation type="submission" date="2015-02" db="EMBL/GenBank/DDBJ databases">
        <authorList>
            <person name="Ju K.-S."/>
            <person name="Doroghazi J.R."/>
            <person name="Metcalf W."/>
        </authorList>
    </citation>
    <scope>NUCLEOTIDE SEQUENCE [LARGE SCALE GENOMIC DNA]</scope>
    <source>
        <strain evidence="4 5">ATCC 31215</strain>
    </source>
</reference>
<dbReference type="SMART" id="SM00824">
    <property type="entry name" value="PKS_TE"/>
    <property type="match status" value="1"/>
</dbReference>
<dbReference type="RefSeq" id="WP_045702230.1">
    <property type="nucleotide sequence ID" value="NZ_JZKH01000078.1"/>
</dbReference>
<evidence type="ECO:0000259" key="3">
    <source>
        <dbReference type="SMART" id="SM00824"/>
    </source>
</evidence>
<dbReference type="InterPro" id="IPR029058">
    <property type="entry name" value="AB_hydrolase_fold"/>
</dbReference>
<comment type="caution">
    <text evidence="4">The sequence shown here is derived from an EMBL/GenBank/DDBJ whole genome shotgun (WGS) entry which is preliminary data.</text>
</comment>
<proteinExistence type="inferred from homology"/>